<evidence type="ECO:0000313" key="2">
    <source>
        <dbReference type="Proteomes" id="UP000743370"/>
    </source>
</evidence>
<dbReference type="SUPFAM" id="SSF74788">
    <property type="entry name" value="Cullin repeat-like"/>
    <property type="match status" value="1"/>
</dbReference>
<dbReference type="Proteomes" id="UP000743370">
    <property type="component" value="Unassembled WGS sequence"/>
</dbReference>
<proteinExistence type="predicted"/>
<organism evidence="1 2">
    <name type="scientific">Phaseolus angularis</name>
    <name type="common">Azuki bean</name>
    <name type="synonym">Vigna angularis</name>
    <dbReference type="NCBI Taxonomy" id="3914"/>
    <lineage>
        <taxon>Eukaryota</taxon>
        <taxon>Viridiplantae</taxon>
        <taxon>Streptophyta</taxon>
        <taxon>Embryophyta</taxon>
        <taxon>Tracheophyta</taxon>
        <taxon>Spermatophyta</taxon>
        <taxon>Magnoliopsida</taxon>
        <taxon>eudicotyledons</taxon>
        <taxon>Gunneridae</taxon>
        <taxon>Pentapetalae</taxon>
        <taxon>rosids</taxon>
        <taxon>fabids</taxon>
        <taxon>Fabales</taxon>
        <taxon>Fabaceae</taxon>
        <taxon>Papilionoideae</taxon>
        <taxon>50 kb inversion clade</taxon>
        <taxon>NPAAA clade</taxon>
        <taxon>indigoferoid/millettioid clade</taxon>
        <taxon>Phaseoleae</taxon>
        <taxon>Vigna</taxon>
    </lineage>
</organism>
<dbReference type="PROSITE" id="PS51257">
    <property type="entry name" value="PROKAR_LIPOPROTEIN"/>
    <property type="match status" value="1"/>
</dbReference>
<dbReference type="EMBL" id="JABFOF010000004">
    <property type="protein sequence ID" value="KAG2399407.1"/>
    <property type="molecule type" value="Genomic_DNA"/>
</dbReference>
<dbReference type="Pfam" id="PF20669">
    <property type="entry name" value="Exo70_N"/>
    <property type="match status" value="1"/>
</dbReference>
<gene>
    <name evidence="1" type="ORF">HKW66_Vig0081110</name>
</gene>
<sequence>MSYRKITILRIYSANNPPQIAFACAFPTLIFKLLGFDDPASANAWIHHRHSHDLAPILFSLLSPNTLASAIAAVDRLSLIKYIEARVGIRIFAEELDRFEAAEKVILVVVSLSDQPSRQSTSLFNPHNNPAEYFSTVDEIIHWMDQFSITPPSSAVGRIRPAIVDRAENTIQLAMSRLKEKMWHVLICNTIPLDAVSRYGSIRRVSLSFGSYDGAIDDTLESFGEVGSSRFHERDALDECLVILGVERLSIEEVQRREA</sequence>
<accession>A0A8T0KHL7</accession>
<dbReference type="PANTHER" id="PTHR31801">
    <property type="entry name" value="ALTERED INHERITANCE OF MITOCHONDRIA PROTEIN 24, MITOCHONDRIAL"/>
    <property type="match status" value="1"/>
</dbReference>
<protein>
    <submittedName>
        <fullName evidence="1">Uncharacterized protein</fullName>
    </submittedName>
</protein>
<dbReference type="AlphaFoldDB" id="A0A8T0KHL7"/>
<dbReference type="InterPro" id="IPR016159">
    <property type="entry name" value="Cullin_repeat-like_dom_sf"/>
</dbReference>
<dbReference type="PANTHER" id="PTHR31801:SF1">
    <property type="entry name" value="SPHINGOMYELIN PHOSPHODIESTERASE"/>
    <property type="match status" value="1"/>
</dbReference>
<name>A0A8T0KHL7_PHAAN</name>
<reference evidence="1 2" key="1">
    <citation type="submission" date="2020-05" db="EMBL/GenBank/DDBJ databases">
        <title>Vigna angularis (adzuki bean) Var. LongXiaoDou No. 4 denovo assembly.</title>
        <authorList>
            <person name="Xiang H."/>
        </authorList>
    </citation>
    <scope>NUCLEOTIDE SEQUENCE [LARGE SCALE GENOMIC DNA]</scope>
    <source>
        <tissue evidence="1">Leaf</tissue>
    </source>
</reference>
<comment type="caution">
    <text evidence="1">The sequence shown here is derived from an EMBL/GenBank/DDBJ whole genome shotgun (WGS) entry which is preliminary data.</text>
</comment>
<evidence type="ECO:0000313" key="1">
    <source>
        <dbReference type="EMBL" id="KAG2399407.1"/>
    </source>
</evidence>